<comment type="similarity">
    <text evidence="2">Belongs to the purine-cytosine permease (2.A.39) family.</text>
</comment>
<keyword evidence="8" id="KW-1185">Reference proteome</keyword>
<feature type="transmembrane region" description="Helical" evidence="6">
    <location>
        <begin position="55"/>
        <end position="86"/>
    </location>
</feature>
<reference evidence="7 8" key="1">
    <citation type="submission" date="2024-06" db="EMBL/GenBank/DDBJ databases">
        <title>The Natural Products Discovery Center: Release of the First 8490 Sequenced Strains for Exploring Actinobacteria Biosynthetic Diversity.</title>
        <authorList>
            <person name="Kalkreuter E."/>
            <person name="Kautsar S.A."/>
            <person name="Yang D."/>
            <person name="Bader C.D."/>
            <person name="Teijaro C.N."/>
            <person name="Fluegel L."/>
            <person name="Davis C.M."/>
            <person name="Simpson J.R."/>
            <person name="Lauterbach L."/>
            <person name="Steele A.D."/>
            <person name="Gui C."/>
            <person name="Meng S."/>
            <person name="Li G."/>
            <person name="Viehrig K."/>
            <person name="Ye F."/>
            <person name="Su P."/>
            <person name="Kiefer A.F."/>
            <person name="Nichols A."/>
            <person name="Cepeda A.J."/>
            <person name="Yan W."/>
            <person name="Fan B."/>
            <person name="Jiang Y."/>
            <person name="Adhikari A."/>
            <person name="Zheng C.-J."/>
            <person name="Schuster L."/>
            <person name="Cowan T.M."/>
            <person name="Smanski M.J."/>
            <person name="Chevrette M.G."/>
            <person name="De Carvalho L.P.S."/>
            <person name="Shen B."/>
        </authorList>
    </citation>
    <scope>NUCLEOTIDE SEQUENCE [LARGE SCALE GENOMIC DNA]</scope>
    <source>
        <strain evidence="7 8">NPDC000634</strain>
    </source>
</reference>
<sequence>MTALENRSSVETSGAATSSGLYTYDLAPTKREGRRWGAYNVFTLWANDVHSLGNYAFAIGLFALGLNVWGILAAFALASVLLLLLLTLSGFMGHKTGVPFPVMSRIAFGIRGAKIPAAVRGAVAVAWFGIQTYLASEVLSTLLVAMFPRLHHLDTNSVLGQSTLGWITFLALWGLQVLIVSYGMQMIRRYMAFAAPTTLITMCALAVWMFVRADGSISLSTDAPLTGGAMWLQILQSAALWVVIYGTFVLNFCDFTRSARSRGSIVRGNVIGIPVNMLFFACIAAVLSGAQFKLDGHVITSPTDIVRTIPTMILLAAASLALIGLTVAVNLLANFVAPIYALVNLFPRRLDFRRAGLVSAALGLVITPWNLYNNPVAVNYFLGGLGALLGPLFGVIMADYWLLRKSRVNVPALYTEDRDAEYHYRRGYNPRAVAAFVPSAAIAVVVALVPLFHAAAGFSWFIGAVLAAVLYAVVADRTAPIRDVDGEAIAVAAE</sequence>
<dbReference type="PANTHER" id="PTHR30618">
    <property type="entry name" value="NCS1 FAMILY PURINE/PYRIMIDINE TRANSPORTER"/>
    <property type="match status" value="1"/>
</dbReference>
<keyword evidence="5 6" id="KW-0472">Membrane</keyword>
<keyword evidence="4 6" id="KW-1133">Transmembrane helix</keyword>
<feature type="transmembrane region" description="Helical" evidence="6">
    <location>
        <begin position="378"/>
        <end position="403"/>
    </location>
</feature>
<dbReference type="Pfam" id="PF02133">
    <property type="entry name" value="Transp_cyt_pur"/>
    <property type="match status" value="1"/>
</dbReference>
<dbReference type="Proteomes" id="UP001458415">
    <property type="component" value="Unassembled WGS sequence"/>
</dbReference>
<accession>A0ABV1WAU0</accession>
<dbReference type="InterPro" id="IPR045225">
    <property type="entry name" value="Uracil/uridine/allantoin_perm"/>
</dbReference>
<evidence type="ECO:0000256" key="3">
    <source>
        <dbReference type="ARBA" id="ARBA00022692"/>
    </source>
</evidence>
<protein>
    <submittedName>
        <fullName evidence="7">NCS1 family nucleobase:cation symporter-1</fullName>
    </submittedName>
</protein>
<dbReference type="Gene3D" id="1.10.4160.10">
    <property type="entry name" value="Hydantoin permease"/>
    <property type="match status" value="1"/>
</dbReference>
<proteinExistence type="inferred from homology"/>
<feature type="transmembrane region" description="Helical" evidence="6">
    <location>
        <begin position="273"/>
        <end position="292"/>
    </location>
</feature>
<feature type="transmembrane region" description="Helical" evidence="6">
    <location>
        <begin position="312"/>
        <end position="343"/>
    </location>
</feature>
<gene>
    <name evidence="7" type="ORF">ABT317_31140</name>
</gene>
<feature type="transmembrane region" description="Helical" evidence="6">
    <location>
        <begin position="121"/>
        <end position="144"/>
    </location>
</feature>
<feature type="transmembrane region" description="Helical" evidence="6">
    <location>
        <begin position="355"/>
        <end position="372"/>
    </location>
</feature>
<evidence type="ECO:0000256" key="2">
    <source>
        <dbReference type="ARBA" id="ARBA00008974"/>
    </source>
</evidence>
<evidence type="ECO:0000313" key="8">
    <source>
        <dbReference type="Proteomes" id="UP001458415"/>
    </source>
</evidence>
<feature type="transmembrane region" description="Helical" evidence="6">
    <location>
        <begin position="458"/>
        <end position="474"/>
    </location>
</feature>
<dbReference type="InterPro" id="IPR001248">
    <property type="entry name" value="Pur-cyt_permease"/>
</dbReference>
<evidence type="ECO:0000313" key="7">
    <source>
        <dbReference type="EMBL" id="MER6981310.1"/>
    </source>
</evidence>
<feature type="transmembrane region" description="Helical" evidence="6">
    <location>
        <begin position="190"/>
        <end position="211"/>
    </location>
</feature>
<dbReference type="RefSeq" id="WP_086728570.1">
    <property type="nucleotide sequence ID" value="NZ_MUBM01000248.1"/>
</dbReference>
<dbReference type="CDD" id="cd11555">
    <property type="entry name" value="SLC-NCS1sbd_u1"/>
    <property type="match status" value="1"/>
</dbReference>
<organism evidence="7 8">
    <name type="scientific">Streptomyces carpinensis</name>
    <dbReference type="NCBI Taxonomy" id="66369"/>
    <lineage>
        <taxon>Bacteria</taxon>
        <taxon>Bacillati</taxon>
        <taxon>Actinomycetota</taxon>
        <taxon>Actinomycetes</taxon>
        <taxon>Kitasatosporales</taxon>
        <taxon>Streptomycetaceae</taxon>
        <taxon>Streptomyces</taxon>
    </lineage>
</organism>
<evidence type="ECO:0000256" key="6">
    <source>
        <dbReference type="SAM" id="Phobius"/>
    </source>
</evidence>
<dbReference type="EMBL" id="JBEPCU010000736">
    <property type="protein sequence ID" value="MER6981310.1"/>
    <property type="molecule type" value="Genomic_DNA"/>
</dbReference>
<dbReference type="PANTHER" id="PTHR30618:SF6">
    <property type="entry name" value="NCS1 FAMILY NUCLEOBASE:CATION SYMPORTER-1"/>
    <property type="match status" value="1"/>
</dbReference>
<feature type="transmembrane region" description="Helical" evidence="6">
    <location>
        <begin position="164"/>
        <end position="183"/>
    </location>
</feature>
<evidence type="ECO:0000256" key="1">
    <source>
        <dbReference type="ARBA" id="ARBA00004141"/>
    </source>
</evidence>
<feature type="transmembrane region" description="Helical" evidence="6">
    <location>
        <begin position="432"/>
        <end position="452"/>
    </location>
</feature>
<evidence type="ECO:0000256" key="4">
    <source>
        <dbReference type="ARBA" id="ARBA00022989"/>
    </source>
</evidence>
<comment type="caution">
    <text evidence="7">The sequence shown here is derived from an EMBL/GenBank/DDBJ whole genome shotgun (WGS) entry which is preliminary data.</text>
</comment>
<evidence type="ECO:0000256" key="5">
    <source>
        <dbReference type="ARBA" id="ARBA00023136"/>
    </source>
</evidence>
<keyword evidence="3 6" id="KW-0812">Transmembrane</keyword>
<name>A0ABV1WAU0_9ACTN</name>
<feature type="transmembrane region" description="Helical" evidence="6">
    <location>
        <begin position="231"/>
        <end position="252"/>
    </location>
</feature>
<comment type="subcellular location">
    <subcellularLocation>
        <location evidence="1">Membrane</location>
        <topology evidence="1">Multi-pass membrane protein</topology>
    </subcellularLocation>
</comment>